<dbReference type="InterPro" id="IPR027266">
    <property type="entry name" value="TrmE/GcvT-like"/>
</dbReference>
<protein>
    <recommendedName>
        <fullName evidence="1">GCVT N-terminal domain-containing protein</fullName>
    </recommendedName>
</protein>
<name>A0A383E290_9ZZZZ</name>
<evidence type="ECO:0000313" key="2">
    <source>
        <dbReference type="EMBL" id="SVE50228.1"/>
    </source>
</evidence>
<proteinExistence type="predicted"/>
<sequence length="183" mass="20778">MPPPYLTPSIRVRRTPFSRRVEEAGVRAYSVYNHMLIPQSFRSPEEDCAHLKQAVQVWDVSCERQVEIKGPDALELMQMTTPRNLSGMADDQCYYVPMVDAQGQMLNDPVAIRLAEDRYWLSLADSDMLYYCKGLAIGRGLNVEVFEPDISPLAVQGPQADELIGRVFGPEIVATRFFRHKTI</sequence>
<feature type="domain" description="GCVT N-terminal" evidence="1">
    <location>
        <begin position="19"/>
        <end position="171"/>
    </location>
</feature>
<dbReference type="EMBL" id="UINC01221763">
    <property type="protein sequence ID" value="SVE50228.1"/>
    <property type="molecule type" value="Genomic_DNA"/>
</dbReference>
<dbReference type="InterPro" id="IPR006222">
    <property type="entry name" value="GCVT_N"/>
</dbReference>
<accession>A0A383E290</accession>
<dbReference type="Gene3D" id="3.30.1360.120">
    <property type="entry name" value="Probable tRNA modification gtpase trme, domain 1"/>
    <property type="match status" value="1"/>
</dbReference>
<gene>
    <name evidence="2" type="ORF">METZ01_LOCUS503082</name>
</gene>
<reference evidence="2" key="1">
    <citation type="submission" date="2018-05" db="EMBL/GenBank/DDBJ databases">
        <authorList>
            <person name="Lanie J.A."/>
            <person name="Ng W.-L."/>
            <person name="Kazmierczak K.M."/>
            <person name="Andrzejewski T.M."/>
            <person name="Davidsen T.M."/>
            <person name="Wayne K.J."/>
            <person name="Tettelin H."/>
            <person name="Glass J.I."/>
            <person name="Rusch D."/>
            <person name="Podicherti R."/>
            <person name="Tsui H.-C.T."/>
            <person name="Winkler M.E."/>
        </authorList>
    </citation>
    <scope>NUCLEOTIDE SEQUENCE</scope>
</reference>
<organism evidence="2">
    <name type="scientific">marine metagenome</name>
    <dbReference type="NCBI Taxonomy" id="408172"/>
    <lineage>
        <taxon>unclassified sequences</taxon>
        <taxon>metagenomes</taxon>
        <taxon>ecological metagenomes</taxon>
    </lineage>
</organism>
<dbReference type="AlphaFoldDB" id="A0A383E290"/>
<dbReference type="SUPFAM" id="SSF103025">
    <property type="entry name" value="Folate-binding domain"/>
    <property type="match status" value="1"/>
</dbReference>
<feature type="non-terminal residue" evidence="2">
    <location>
        <position position="183"/>
    </location>
</feature>
<dbReference type="Pfam" id="PF01571">
    <property type="entry name" value="GCV_T"/>
    <property type="match status" value="1"/>
</dbReference>
<evidence type="ECO:0000259" key="1">
    <source>
        <dbReference type="Pfam" id="PF01571"/>
    </source>
</evidence>